<accession>A0A8S2J2B7</accession>
<gene>
    <name evidence="2" type="ORF">OVA965_LOCUS15536</name>
    <name evidence="3" type="ORF">TMI583_LOCUS15546</name>
</gene>
<evidence type="ECO:0000256" key="1">
    <source>
        <dbReference type="SAM" id="MobiDB-lite"/>
    </source>
</evidence>
<feature type="compositionally biased region" description="Low complexity" evidence="1">
    <location>
        <begin position="119"/>
        <end position="132"/>
    </location>
</feature>
<evidence type="ECO:0000313" key="4">
    <source>
        <dbReference type="Proteomes" id="UP000682733"/>
    </source>
</evidence>
<protein>
    <submittedName>
        <fullName evidence="3">Uncharacterized protein</fullName>
    </submittedName>
</protein>
<reference evidence="3" key="1">
    <citation type="submission" date="2021-02" db="EMBL/GenBank/DDBJ databases">
        <authorList>
            <person name="Nowell W R."/>
        </authorList>
    </citation>
    <scope>NUCLEOTIDE SEQUENCE</scope>
</reference>
<dbReference type="Proteomes" id="UP000682733">
    <property type="component" value="Unassembled WGS sequence"/>
</dbReference>
<feature type="region of interest" description="Disordered" evidence="1">
    <location>
        <begin position="119"/>
        <end position="181"/>
    </location>
</feature>
<feature type="compositionally biased region" description="Acidic residues" evidence="1">
    <location>
        <begin position="170"/>
        <end position="181"/>
    </location>
</feature>
<feature type="region of interest" description="Disordered" evidence="1">
    <location>
        <begin position="83"/>
        <end position="104"/>
    </location>
</feature>
<feature type="non-terminal residue" evidence="3">
    <location>
        <position position="1"/>
    </location>
</feature>
<feature type="compositionally biased region" description="Low complexity" evidence="1">
    <location>
        <begin position="92"/>
        <end position="104"/>
    </location>
</feature>
<organism evidence="3 4">
    <name type="scientific">Didymodactylos carnosus</name>
    <dbReference type="NCBI Taxonomy" id="1234261"/>
    <lineage>
        <taxon>Eukaryota</taxon>
        <taxon>Metazoa</taxon>
        <taxon>Spiralia</taxon>
        <taxon>Gnathifera</taxon>
        <taxon>Rotifera</taxon>
        <taxon>Eurotatoria</taxon>
        <taxon>Bdelloidea</taxon>
        <taxon>Philodinida</taxon>
        <taxon>Philodinidae</taxon>
        <taxon>Didymodactylos</taxon>
    </lineage>
</organism>
<evidence type="ECO:0000313" key="3">
    <source>
        <dbReference type="EMBL" id="CAF3790355.1"/>
    </source>
</evidence>
<proteinExistence type="predicted"/>
<dbReference type="EMBL" id="CAJNOK010007012">
    <property type="protein sequence ID" value="CAF1021700.1"/>
    <property type="molecule type" value="Genomic_DNA"/>
</dbReference>
<dbReference type="AlphaFoldDB" id="A0A8S2J2B7"/>
<sequence length="312" mass="35097">KDLLSNSQAKLLANQHINSVPCFLMSDVCDILNYDVDDPELDVIREEIWLYFYTSVLPKTTVTIHLSNYYHLKDNDCKHVKNLQKKSKEQQSSRTTTTTTASATQPQTSLIYIITSNGTTSISPSSSSTRSPTKTKSKRAVDTTTVPPAKRDLDESGIDENSETIKTEKIEEDENEDDQCDSTEKIKVKVELTTHVAMHVAIVMDSGDGVTHTVPIYETCINNITADSKALAIFTAGQHRYQFEIINFHDIGTVINDHIDLTMPPNPSATFEVIDNYYHRTQWNDPLDFSLTPAYVKHLTYCLKKHSNSTST</sequence>
<name>A0A8S2J2B7_9BILA</name>
<dbReference type="Proteomes" id="UP000677228">
    <property type="component" value="Unassembled WGS sequence"/>
</dbReference>
<dbReference type="EMBL" id="CAJOBA010007022">
    <property type="protein sequence ID" value="CAF3790355.1"/>
    <property type="molecule type" value="Genomic_DNA"/>
</dbReference>
<evidence type="ECO:0000313" key="2">
    <source>
        <dbReference type="EMBL" id="CAF1021700.1"/>
    </source>
</evidence>
<comment type="caution">
    <text evidence="3">The sequence shown here is derived from an EMBL/GenBank/DDBJ whole genome shotgun (WGS) entry which is preliminary data.</text>
</comment>